<accession>A0A1W0A3M6</accession>
<sequence length="481" mass="49951">MATMTAGAKSCSECTGKICVLEGNSELAGGTMSVLMTLCNYDAANAPKITFSLGWTPTCDTTGALVPQVKSIAVNSTNQCSKSDPCTVNVSLQSPLDWAIALKTKNNVNKLMASIDKQDAVQVGTFGNDSTPLVTASDNEITPCATNIAIRGSRFSSLDACNSAQVCRGPTDAKSCVVNEAGSTLLNSSAEATFLSMNKPFSCDATTNNSIVYVQLKIGDADLSPMTKVAKVVGLTSSSAISLYPTYIGRSNAVLTGDVCAENMVFRVNDQILSATTSLGNTTIKFTTPLASNVLNLNYTVCGASTLRLFQLANSSMSLNQNLSSVFPSSSPLTNVVVSGSGFVNDNLTCIATASKGNTSFPVTLSDCKCTAINAYNLSVSCLSSLKDLVGYTISLNINNATNTILGIVVASSQGSASVSNTTGSSQSSNSAGLSGGWIAGICIVAIAIIGFFVECFMHKKQFRAKQMQQAQYMQATGTVA</sequence>
<reference evidence="2 3" key="1">
    <citation type="journal article" date="2014" name="Genome Biol. Evol.">
        <title>The secreted proteins of Achlya hypogyna and Thraustotheca clavata identify the ancestral oomycete secretome and reveal gene acquisitions by horizontal gene transfer.</title>
        <authorList>
            <person name="Misner I."/>
            <person name="Blouin N."/>
            <person name="Leonard G."/>
            <person name="Richards T.A."/>
            <person name="Lane C.E."/>
        </authorList>
    </citation>
    <scope>NUCLEOTIDE SEQUENCE [LARGE SCALE GENOMIC DNA]</scope>
    <source>
        <strain evidence="2 3">ATCC 34112</strain>
    </source>
</reference>
<keyword evidence="1" id="KW-1133">Transmembrane helix</keyword>
<keyword evidence="1" id="KW-0812">Transmembrane</keyword>
<dbReference type="AlphaFoldDB" id="A0A1W0A3M6"/>
<proteinExistence type="predicted"/>
<evidence type="ECO:0000256" key="1">
    <source>
        <dbReference type="SAM" id="Phobius"/>
    </source>
</evidence>
<feature type="transmembrane region" description="Helical" evidence="1">
    <location>
        <begin position="436"/>
        <end position="458"/>
    </location>
</feature>
<dbReference type="EMBL" id="JNBS01000543">
    <property type="protein sequence ID" value="OQS04838.1"/>
    <property type="molecule type" value="Genomic_DNA"/>
</dbReference>
<comment type="caution">
    <text evidence="2">The sequence shown here is derived from an EMBL/GenBank/DDBJ whole genome shotgun (WGS) entry which is preliminary data.</text>
</comment>
<organism evidence="2 3">
    <name type="scientific">Thraustotheca clavata</name>
    <dbReference type="NCBI Taxonomy" id="74557"/>
    <lineage>
        <taxon>Eukaryota</taxon>
        <taxon>Sar</taxon>
        <taxon>Stramenopiles</taxon>
        <taxon>Oomycota</taxon>
        <taxon>Saprolegniomycetes</taxon>
        <taxon>Saprolegniales</taxon>
        <taxon>Achlyaceae</taxon>
        <taxon>Thraustotheca</taxon>
    </lineage>
</organism>
<evidence type="ECO:0000313" key="2">
    <source>
        <dbReference type="EMBL" id="OQS04838.1"/>
    </source>
</evidence>
<dbReference type="OrthoDB" id="77273at2759"/>
<protein>
    <recommendedName>
        <fullName evidence="4">Transmembrane protein</fullName>
    </recommendedName>
</protein>
<keyword evidence="3" id="KW-1185">Reference proteome</keyword>
<keyword evidence="1" id="KW-0472">Membrane</keyword>
<dbReference type="Proteomes" id="UP000243217">
    <property type="component" value="Unassembled WGS sequence"/>
</dbReference>
<name>A0A1W0A3M6_9STRA</name>
<evidence type="ECO:0000313" key="3">
    <source>
        <dbReference type="Proteomes" id="UP000243217"/>
    </source>
</evidence>
<evidence type="ECO:0008006" key="4">
    <source>
        <dbReference type="Google" id="ProtNLM"/>
    </source>
</evidence>
<gene>
    <name evidence="2" type="ORF">THRCLA_02955</name>
</gene>